<feature type="transmembrane region" description="Helical" evidence="1">
    <location>
        <begin position="35"/>
        <end position="55"/>
    </location>
</feature>
<proteinExistence type="predicted"/>
<evidence type="ECO:0000313" key="3">
    <source>
        <dbReference type="Proteomes" id="UP001196413"/>
    </source>
</evidence>
<evidence type="ECO:0000313" key="2">
    <source>
        <dbReference type="EMBL" id="KAJ1367766.1"/>
    </source>
</evidence>
<organism evidence="2 3">
    <name type="scientific">Parelaphostrongylus tenuis</name>
    <name type="common">Meningeal worm</name>
    <dbReference type="NCBI Taxonomy" id="148309"/>
    <lineage>
        <taxon>Eukaryota</taxon>
        <taxon>Metazoa</taxon>
        <taxon>Ecdysozoa</taxon>
        <taxon>Nematoda</taxon>
        <taxon>Chromadorea</taxon>
        <taxon>Rhabditida</taxon>
        <taxon>Rhabditina</taxon>
        <taxon>Rhabditomorpha</taxon>
        <taxon>Strongyloidea</taxon>
        <taxon>Metastrongylidae</taxon>
        <taxon>Parelaphostrongylus</taxon>
    </lineage>
</organism>
<comment type="caution">
    <text evidence="2">The sequence shown here is derived from an EMBL/GenBank/DDBJ whole genome shotgun (WGS) entry which is preliminary data.</text>
</comment>
<sequence>MNDADVEVPPISRCALEISDCIKLLHQKSYKHDCFTTFILCGLPQLVLSVGLLIVESLVRRPEQIVNNVSPQEHQGENAEEIVHRMGRDFGEKVSISQKPRRNVPFLPEIKLRFYRLYVDPEKREMFEVLHVD</sequence>
<protein>
    <submittedName>
        <fullName evidence="2">Uncharacterized protein</fullName>
    </submittedName>
</protein>
<keyword evidence="1" id="KW-0812">Transmembrane</keyword>
<keyword evidence="1" id="KW-1133">Transmembrane helix</keyword>
<dbReference type="AlphaFoldDB" id="A0AAD5R1L6"/>
<name>A0AAD5R1L6_PARTN</name>
<keyword evidence="3" id="KW-1185">Reference proteome</keyword>
<gene>
    <name evidence="2" type="ORF">KIN20_028751</name>
</gene>
<reference evidence="2" key="1">
    <citation type="submission" date="2021-06" db="EMBL/GenBank/DDBJ databases">
        <title>Parelaphostrongylus tenuis whole genome reference sequence.</title>
        <authorList>
            <person name="Garwood T.J."/>
            <person name="Larsen P.A."/>
            <person name="Fountain-Jones N.M."/>
            <person name="Garbe J.R."/>
            <person name="Macchietto M.G."/>
            <person name="Kania S.A."/>
            <person name="Gerhold R.W."/>
            <person name="Richards J.E."/>
            <person name="Wolf T.M."/>
        </authorList>
    </citation>
    <scope>NUCLEOTIDE SEQUENCE</scope>
    <source>
        <strain evidence="2">MNPRO001-30</strain>
        <tissue evidence="2">Meninges</tissue>
    </source>
</reference>
<dbReference type="Proteomes" id="UP001196413">
    <property type="component" value="Unassembled WGS sequence"/>
</dbReference>
<evidence type="ECO:0000256" key="1">
    <source>
        <dbReference type="SAM" id="Phobius"/>
    </source>
</evidence>
<dbReference type="EMBL" id="JAHQIW010005997">
    <property type="protein sequence ID" value="KAJ1367766.1"/>
    <property type="molecule type" value="Genomic_DNA"/>
</dbReference>
<accession>A0AAD5R1L6</accession>
<keyword evidence="1" id="KW-0472">Membrane</keyword>